<evidence type="ECO:0000256" key="2">
    <source>
        <dbReference type="ARBA" id="ARBA00023125"/>
    </source>
</evidence>
<keyword evidence="6" id="KW-1185">Reference proteome</keyword>
<dbReference type="PANTHER" id="PTHR39515">
    <property type="entry name" value="CONSERVED PROTEIN"/>
    <property type="match status" value="1"/>
</dbReference>
<evidence type="ECO:0000259" key="4">
    <source>
        <dbReference type="PROSITE" id="PS50995"/>
    </source>
</evidence>
<dbReference type="InterPro" id="IPR052526">
    <property type="entry name" value="HTH-type_Bedaq_tolerance"/>
</dbReference>
<dbReference type="SMART" id="SM00347">
    <property type="entry name" value="HTH_MARR"/>
    <property type="match status" value="1"/>
</dbReference>
<dbReference type="InterPro" id="IPR000835">
    <property type="entry name" value="HTH_MarR-typ"/>
</dbReference>
<sequence>MDETIETIATQLARLQRMRDRTAAQLAVVTKNRFEVGAFRLLFQLNCAGPMRSGALAAAVDSDASTVSRQVAQLVEREFVVRQADPEDGRATVLVVTDKGRDMVAEMRRHRAASLGRVLADWDPEKRTEFAGLLRRFVDDYEHLKPAMLAAMRSEWGTKPSDMESDS</sequence>
<keyword evidence="2" id="KW-0238">DNA-binding</keyword>
<evidence type="ECO:0000313" key="6">
    <source>
        <dbReference type="Proteomes" id="UP000266677"/>
    </source>
</evidence>
<keyword evidence="1" id="KW-0805">Transcription regulation</keyword>
<feature type="domain" description="HTH marR-type" evidence="4">
    <location>
        <begin position="5"/>
        <end position="139"/>
    </location>
</feature>
<dbReference type="PROSITE" id="PS01117">
    <property type="entry name" value="HTH_MARR_1"/>
    <property type="match status" value="1"/>
</dbReference>
<dbReference type="GO" id="GO:0003677">
    <property type="term" value="F:DNA binding"/>
    <property type="evidence" value="ECO:0007669"/>
    <property type="project" value="UniProtKB-KW"/>
</dbReference>
<keyword evidence="3" id="KW-0804">Transcription</keyword>
<accession>A0A3A4L5K3</accession>
<evidence type="ECO:0000256" key="3">
    <source>
        <dbReference type="ARBA" id="ARBA00023163"/>
    </source>
</evidence>
<dbReference type="SUPFAM" id="SSF46785">
    <property type="entry name" value="Winged helix' DNA-binding domain"/>
    <property type="match status" value="1"/>
</dbReference>
<name>A0A3A4L5K3_9NOCA</name>
<protein>
    <submittedName>
        <fullName evidence="5">MarR family transcriptional regulator</fullName>
    </submittedName>
</protein>
<dbReference type="RefSeq" id="WP_120038882.1">
    <property type="nucleotide sequence ID" value="NZ_QZFU01000014.1"/>
</dbReference>
<reference evidence="5 6" key="1">
    <citation type="submission" date="2018-09" db="EMBL/GenBank/DDBJ databases">
        <title>YIM PH21274 draft genome.</title>
        <authorList>
            <person name="Miao C."/>
        </authorList>
    </citation>
    <scope>NUCLEOTIDE SEQUENCE [LARGE SCALE GENOMIC DNA]</scope>
    <source>
        <strain evidence="5 6">YIM PH 21724</strain>
    </source>
</reference>
<gene>
    <name evidence="5" type="ORF">D5S18_06310</name>
</gene>
<proteinExistence type="predicted"/>
<evidence type="ECO:0000313" key="5">
    <source>
        <dbReference type="EMBL" id="RJO77901.1"/>
    </source>
</evidence>
<dbReference type="Gene3D" id="1.10.10.10">
    <property type="entry name" value="Winged helix-like DNA-binding domain superfamily/Winged helix DNA-binding domain"/>
    <property type="match status" value="1"/>
</dbReference>
<comment type="caution">
    <text evidence="5">The sequence shown here is derived from an EMBL/GenBank/DDBJ whole genome shotgun (WGS) entry which is preliminary data.</text>
</comment>
<dbReference type="InterPro" id="IPR036390">
    <property type="entry name" value="WH_DNA-bd_sf"/>
</dbReference>
<dbReference type="PROSITE" id="PS50995">
    <property type="entry name" value="HTH_MARR_2"/>
    <property type="match status" value="1"/>
</dbReference>
<dbReference type="EMBL" id="QZFU01000014">
    <property type="protein sequence ID" value="RJO77901.1"/>
    <property type="molecule type" value="Genomic_DNA"/>
</dbReference>
<dbReference type="Proteomes" id="UP000266677">
    <property type="component" value="Unassembled WGS sequence"/>
</dbReference>
<dbReference type="OrthoDB" id="5148120at2"/>
<dbReference type="PANTHER" id="PTHR39515:SF2">
    <property type="entry name" value="HTH-TYPE TRANSCRIPTIONAL REGULATOR RV0880"/>
    <property type="match status" value="1"/>
</dbReference>
<dbReference type="AlphaFoldDB" id="A0A3A4L5K3"/>
<dbReference type="Pfam" id="PF01047">
    <property type="entry name" value="MarR"/>
    <property type="match status" value="1"/>
</dbReference>
<organism evidence="5 6">
    <name type="scientific">Nocardia panacis</name>
    <dbReference type="NCBI Taxonomy" id="2340916"/>
    <lineage>
        <taxon>Bacteria</taxon>
        <taxon>Bacillati</taxon>
        <taxon>Actinomycetota</taxon>
        <taxon>Actinomycetes</taxon>
        <taxon>Mycobacteriales</taxon>
        <taxon>Nocardiaceae</taxon>
        <taxon>Nocardia</taxon>
    </lineage>
</organism>
<dbReference type="InterPro" id="IPR023187">
    <property type="entry name" value="Tscrpt_reg_MarR-type_CS"/>
</dbReference>
<dbReference type="GO" id="GO:0003700">
    <property type="term" value="F:DNA-binding transcription factor activity"/>
    <property type="evidence" value="ECO:0007669"/>
    <property type="project" value="InterPro"/>
</dbReference>
<evidence type="ECO:0000256" key="1">
    <source>
        <dbReference type="ARBA" id="ARBA00023015"/>
    </source>
</evidence>
<dbReference type="InterPro" id="IPR036388">
    <property type="entry name" value="WH-like_DNA-bd_sf"/>
</dbReference>